<organism evidence="1 2">
    <name type="scientific">Myxococcus llanfairpwllgwyngyllgogerychwyrndrobwllllantysiliogogogochensis</name>
    <dbReference type="NCBI Taxonomy" id="2590453"/>
    <lineage>
        <taxon>Bacteria</taxon>
        <taxon>Pseudomonadati</taxon>
        <taxon>Myxococcota</taxon>
        <taxon>Myxococcia</taxon>
        <taxon>Myxococcales</taxon>
        <taxon>Cystobacterineae</taxon>
        <taxon>Myxococcaceae</taxon>
        <taxon>Myxococcus</taxon>
    </lineage>
</organism>
<dbReference type="Proteomes" id="UP000315369">
    <property type="component" value="Unassembled WGS sequence"/>
</dbReference>
<evidence type="ECO:0000313" key="2">
    <source>
        <dbReference type="Proteomes" id="UP000315369"/>
    </source>
</evidence>
<dbReference type="PROSITE" id="PS51257">
    <property type="entry name" value="PROKAR_LIPOPROTEIN"/>
    <property type="match status" value="1"/>
</dbReference>
<sequence>MNRQTWSGAFVVALLLTGCGGGAESQVPEAEAAVRQSLSGPWECDPAEWCHVSEHTLECPPGSAYGTAYAWPTQAGGYCTQRFACDSFIPLCPAPIDP</sequence>
<dbReference type="OrthoDB" id="5383467at2"/>
<reference evidence="1 2" key="1">
    <citation type="submission" date="2019-06" db="EMBL/GenBank/DDBJ databases">
        <authorList>
            <person name="Livingstone P."/>
            <person name="Whitworth D."/>
        </authorList>
    </citation>
    <scope>NUCLEOTIDE SEQUENCE [LARGE SCALE GENOMIC DNA]</scope>
    <source>
        <strain evidence="1 2">AM401</strain>
    </source>
</reference>
<comment type="caution">
    <text evidence="1">The sequence shown here is derived from an EMBL/GenBank/DDBJ whole genome shotgun (WGS) entry which is preliminary data.</text>
</comment>
<dbReference type="AlphaFoldDB" id="A0A540X211"/>
<evidence type="ECO:0000313" key="1">
    <source>
        <dbReference type="EMBL" id="TQF15307.1"/>
    </source>
</evidence>
<name>A0A540X211_9BACT</name>
<protein>
    <recommendedName>
        <fullName evidence="3">Lipoprotein</fullName>
    </recommendedName>
</protein>
<keyword evidence="2" id="KW-1185">Reference proteome</keyword>
<accession>A0A540X211</accession>
<gene>
    <name evidence="1" type="ORF">FJV41_14155</name>
</gene>
<dbReference type="EMBL" id="VIFM01000046">
    <property type="protein sequence ID" value="TQF15307.1"/>
    <property type="molecule type" value="Genomic_DNA"/>
</dbReference>
<dbReference type="RefSeq" id="WP_141643002.1">
    <property type="nucleotide sequence ID" value="NZ_VIFM01000046.1"/>
</dbReference>
<proteinExistence type="predicted"/>
<evidence type="ECO:0008006" key="3">
    <source>
        <dbReference type="Google" id="ProtNLM"/>
    </source>
</evidence>